<feature type="binding site" description="type 1 copper site" evidence="12">
    <location>
        <position position="206"/>
    </location>
    <ligand>
        <name>Cu cation</name>
        <dbReference type="ChEBI" id="CHEBI:23378"/>
        <label>1</label>
    </ligand>
</feature>
<comment type="catalytic activity">
    <reaction evidence="11">
        <text>nitric oxide + Fe(III)-[cytochrome c] + H2O = Fe(II)-[cytochrome c] + nitrite + 2 H(+)</text>
        <dbReference type="Rhea" id="RHEA:15233"/>
        <dbReference type="Rhea" id="RHEA-COMP:10350"/>
        <dbReference type="Rhea" id="RHEA-COMP:14399"/>
        <dbReference type="ChEBI" id="CHEBI:15377"/>
        <dbReference type="ChEBI" id="CHEBI:15378"/>
        <dbReference type="ChEBI" id="CHEBI:16301"/>
        <dbReference type="ChEBI" id="CHEBI:16480"/>
        <dbReference type="ChEBI" id="CHEBI:29033"/>
        <dbReference type="ChEBI" id="CHEBI:29034"/>
        <dbReference type="EC" id="1.7.2.1"/>
    </reaction>
</comment>
<dbReference type="InterPro" id="IPR045087">
    <property type="entry name" value="Cu-oxidase_fam"/>
</dbReference>
<keyword evidence="10 12" id="KW-0186">Copper</keyword>
<evidence type="ECO:0000313" key="16">
    <source>
        <dbReference type="Proteomes" id="UP000183988"/>
    </source>
</evidence>
<sequence>MSKYNVIEDKIYLGEIEKILSIKQYEVISMMKKFGYGVVVTLSAAILLSACSGADGAKQELSPENDNAINTVQAEEMEPAVFQPHEGLNDAPIPLDMERDGTDVYINMTAQITDIEIEEGYNYKAWTFNGEAPGPLVVVNEGDTIHFTLENKDPAIPHSMDFHAVHTAPDKGFANVMPNEEGTFTYQATKPGVFMYHCGTGPILSHIANGMHGVIIVKPADGYPTDDQVDKEFVIIQNEWYKYNDLDDMTNNEPSQVVFSAKALHEGQPNTNGTVTALKDEPLLAKVGDKVRIYINNVGPNEVSSFHVVGTIFDDVYLDGNPANRLEGMQTVMLPASGGAVVEFTVIEEGVYPFVTHQFNHATKGAVGYIKVTEDGLDDGAEVSGH</sequence>
<evidence type="ECO:0000256" key="3">
    <source>
        <dbReference type="ARBA" id="ARBA00010609"/>
    </source>
</evidence>
<dbReference type="InterPro" id="IPR011707">
    <property type="entry name" value="Cu-oxidase-like_N"/>
</dbReference>
<evidence type="ECO:0000259" key="14">
    <source>
        <dbReference type="Pfam" id="PF07732"/>
    </source>
</evidence>
<evidence type="ECO:0000256" key="1">
    <source>
        <dbReference type="ARBA" id="ARBA00001960"/>
    </source>
</evidence>
<feature type="binding site" description="type 1 copper site" evidence="12">
    <location>
        <position position="158"/>
    </location>
    <ligand>
        <name>Cu cation</name>
        <dbReference type="ChEBI" id="CHEBI:23378"/>
        <label>1</label>
    </ligand>
</feature>
<dbReference type="PRINTS" id="PR00695">
    <property type="entry name" value="CUNO2RDTASE"/>
</dbReference>
<comment type="subunit">
    <text evidence="4">Homotrimer.</text>
</comment>
<evidence type="ECO:0000256" key="12">
    <source>
        <dbReference type="PIRSR" id="PIRSR601287-1"/>
    </source>
</evidence>
<evidence type="ECO:0000256" key="5">
    <source>
        <dbReference type="ARBA" id="ARBA00011882"/>
    </source>
</evidence>
<dbReference type="PANTHER" id="PTHR11709">
    <property type="entry name" value="MULTI-COPPER OXIDASE"/>
    <property type="match status" value="1"/>
</dbReference>
<comment type="cofactor">
    <cofactor evidence="1 12">
        <name>Cu(+)</name>
        <dbReference type="ChEBI" id="CHEBI:49552"/>
    </cofactor>
</comment>
<evidence type="ECO:0000256" key="8">
    <source>
        <dbReference type="ARBA" id="ARBA00022737"/>
    </source>
</evidence>
<dbReference type="Pfam" id="PF07732">
    <property type="entry name" value="Cu-oxidase_3"/>
    <property type="match status" value="1"/>
</dbReference>
<evidence type="ECO:0000313" key="15">
    <source>
        <dbReference type="EMBL" id="SHF88642.1"/>
    </source>
</evidence>
<dbReference type="CDD" id="cd11020">
    <property type="entry name" value="CuRO_1_CuNIR"/>
    <property type="match status" value="1"/>
</dbReference>
<dbReference type="PANTHER" id="PTHR11709:SF394">
    <property type="entry name" value="FI03373P-RELATED"/>
    <property type="match status" value="1"/>
</dbReference>
<feature type="binding site" description="type 1 copper site" evidence="12">
    <location>
        <position position="197"/>
    </location>
    <ligand>
        <name>Cu cation</name>
        <dbReference type="ChEBI" id="CHEBI:23378"/>
        <label>1</label>
    </ligand>
</feature>
<dbReference type="SUPFAM" id="SSF49503">
    <property type="entry name" value="Cupredoxins"/>
    <property type="match status" value="2"/>
</dbReference>
<protein>
    <recommendedName>
        <fullName evidence="6">Copper-containing nitrite reductase</fullName>
        <ecNumber evidence="5">1.7.2.1</ecNumber>
    </recommendedName>
</protein>
<name>A0A1M5FC16_9BACI</name>
<dbReference type="InterPro" id="IPR001287">
    <property type="entry name" value="NO2-reductase_Cu"/>
</dbReference>
<feature type="binding site" description="type 1 copper site" evidence="12">
    <location>
        <position position="357"/>
    </location>
    <ligand>
        <name>Cu cation</name>
        <dbReference type="ChEBI" id="CHEBI:23378"/>
        <label>1</label>
    </ligand>
</feature>
<evidence type="ECO:0000256" key="11">
    <source>
        <dbReference type="ARBA" id="ARBA00049340"/>
    </source>
</evidence>
<evidence type="ECO:0000256" key="2">
    <source>
        <dbReference type="ARBA" id="ARBA00001973"/>
    </source>
</evidence>
<keyword evidence="9" id="KW-0560">Oxidoreductase</keyword>
<comment type="similarity">
    <text evidence="3">Belongs to the multicopper oxidase family.</text>
</comment>
<keyword evidence="16" id="KW-1185">Reference proteome</keyword>
<dbReference type="InterPro" id="IPR008972">
    <property type="entry name" value="Cupredoxin"/>
</dbReference>
<proteinExistence type="inferred from homology"/>
<dbReference type="Gene3D" id="2.60.40.420">
    <property type="entry name" value="Cupredoxins - blue copper proteins"/>
    <property type="match status" value="2"/>
</dbReference>
<organism evidence="15 16">
    <name type="scientific">Ornithinibacillus halophilus</name>
    <dbReference type="NCBI Taxonomy" id="930117"/>
    <lineage>
        <taxon>Bacteria</taxon>
        <taxon>Bacillati</taxon>
        <taxon>Bacillota</taxon>
        <taxon>Bacilli</taxon>
        <taxon>Bacillales</taxon>
        <taxon>Bacillaceae</taxon>
        <taxon>Ornithinibacillus</taxon>
    </lineage>
</organism>
<dbReference type="GO" id="GO:0005507">
    <property type="term" value="F:copper ion binding"/>
    <property type="evidence" value="ECO:0007669"/>
    <property type="project" value="InterPro"/>
</dbReference>
<evidence type="ECO:0000256" key="9">
    <source>
        <dbReference type="ARBA" id="ARBA00023002"/>
    </source>
</evidence>
<feature type="binding site" description="type 1 copper site" evidence="12">
    <location>
        <position position="163"/>
    </location>
    <ligand>
        <name>Cu cation</name>
        <dbReference type="ChEBI" id="CHEBI:23378"/>
        <label>1</label>
    </ligand>
</feature>
<feature type="domain" description="Plastocyanin-like" evidence="14">
    <location>
        <begin position="113"/>
        <end position="220"/>
    </location>
</feature>
<feature type="domain" description="Plastocyanin-like" evidence="13">
    <location>
        <begin position="265"/>
        <end position="374"/>
    </location>
</feature>
<dbReference type="GO" id="GO:0050421">
    <property type="term" value="F:nitrite reductase (NO-forming) activity"/>
    <property type="evidence" value="ECO:0007669"/>
    <property type="project" value="UniProtKB-EC"/>
</dbReference>
<dbReference type="EC" id="1.7.2.1" evidence="5"/>
<dbReference type="InterPro" id="IPR011706">
    <property type="entry name" value="Cu-oxidase_C"/>
</dbReference>
<evidence type="ECO:0000256" key="4">
    <source>
        <dbReference type="ARBA" id="ARBA00011233"/>
    </source>
</evidence>
<keyword evidence="8" id="KW-0677">Repeat</keyword>
<feature type="binding site" description="type 1 copper site" evidence="12">
    <location>
        <position position="211"/>
    </location>
    <ligand>
        <name>Cu cation</name>
        <dbReference type="ChEBI" id="CHEBI:23378"/>
        <label>1</label>
    </ligand>
</feature>
<dbReference type="CDD" id="cd04208">
    <property type="entry name" value="CuRO_2_CuNIR"/>
    <property type="match status" value="1"/>
</dbReference>
<comment type="cofactor">
    <cofactor evidence="2 12">
        <name>Cu(2+)</name>
        <dbReference type="ChEBI" id="CHEBI:29036"/>
    </cofactor>
</comment>
<dbReference type="STRING" id="930117.SAMN05216225_10081"/>
<accession>A0A1M5FC16</accession>
<evidence type="ECO:0000256" key="7">
    <source>
        <dbReference type="ARBA" id="ARBA00022723"/>
    </source>
</evidence>
<dbReference type="Pfam" id="PF07731">
    <property type="entry name" value="Cu-oxidase_2"/>
    <property type="match status" value="1"/>
</dbReference>
<evidence type="ECO:0000256" key="10">
    <source>
        <dbReference type="ARBA" id="ARBA00023008"/>
    </source>
</evidence>
<evidence type="ECO:0000259" key="13">
    <source>
        <dbReference type="Pfam" id="PF07731"/>
    </source>
</evidence>
<evidence type="ECO:0000256" key="6">
    <source>
        <dbReference type="ARBA" id="ARBA00017290"/>
    </source>
</evidence>
<dbReference type="Proteomes" id="UP000183988">
    <property type="component" value="Unassembled WGS sequence"/>
</dbReference>
<dbReference type="AlphaFoldDB" id="A0A1M5FC16"/>
<keyword evidence="7 12" id="KW-0479">Metal-binding</keyword>
<dbReference type="EMBL" id="FQVW01000008">
    <property type="protein sequence ID" value="SHF88642.1"/>
    <property type="molecule type" value="Genomic_DNA"/>
</dbReference>
<gene>
    <name evidence="15" type="ORF">SAMN05216225_10081</name>
</gene>
<feature type="binding site" description="type 1 copper site" evidence="12">
    <location>
        <position position="198"/>
    </location>
    <ligand>
        <name>Cu cation</name>
        <dbReference type="ChEBI" id="CHEBI:23378"/>
        <label>1</label>
    </ligand>
</feature>
<reference evidence="15 16" key="1">
    <citation type="submission" date="2016-11" db="EMBL/GenBank/DDBJ databases">
        <authorList>
            <person name="Jaros S."/>
            <person name="Januszkiewicz K."/>
            <person name="Wedrychowicz H."/>
        </authorList>
    </citation>
    <scope>NUCLEOTIDE SEQUENCE [LARGE SCALE GENOMIC DNA]</scope>
    <source>
        <strain evidence="15 16">IBRC-M 10683</strain>
    </source>
</reference>